<dbReference type="Proteomes" id="UP000184420">
    <property type="component" value="Unassembled WGS sequence"/>
</dbReference>
<dbReference type="PROSITE" id="PS51352">
    <property type="entry name" value="THIOREDOXIN_2"/>
    <property type="match status" value="1"/>
</dbReference>
<dbReference type="OrthoDB" id="117402at2"/>
<organism evidence="3 4">
    <name type="scientific">Chitinophaga jiangningensis</name>
    <dbReference type="NCBI Taxonomy" id="1419482"/>
    <lineage>
        <taxon>Bacteria</taxon>
        <taxon>Pseudomonadati</taxon>
        <taxon>Bacteroidota</taxon>
        <taxon>Chitinophagia</taxon>
        <taxon>Chitinophagales</taxon>
        <taxon>Chitinophagaceae</taxon>
        <taxon>Chitinophaga</taxon>
    </lineage>
</organism>
<feature type="domain" description="Thioredoxin" evidence="2">
    <location>
        <begin position="1"/>
        <end position="172"/>
    </location>
</feature>
<dbReference type="Gene3D" id="3.40.30.10">
    <property type="entry name" value="Glutaredoxin"/>
    <property type="match status" value="1"/>
</dbReference>
<dbReference type="SUPFAM" id="SSF52833">
    <property type="entry name" value="Thioredoxin-like"/>
    <property type="match status" value="1"/>
</dbReference>
<dbReference type="STRING" id="1419482.SAMN05444266_104115"/>
<dbReference type="InterPro" id="IPR012336">
    <property type="entry name" value="Thioredoxin-like_fold"/>
</dbReference>
<gene>
    <name evidence="3" type="ORF">SAMN05444266_104115</name>
</gene>
<comment type="similarity">
    <text evidence="1">Belongs to the thioredoxin family. DsbA subfamily.</text>
</comment>
<dbReference type="InterPro" id="IPR013766">
    <property type="entry name" value="Thioredoxin_domain"/>
</dbReference>
<dbReference type="PANTHER" id="PTHR13887">
    <property type="entry name" value="GLUTATHIONE S-TRANSFERASE KAPPA"/>
    <property type="match status" value="1"/>
</dbReference>
<proteinExistence type="inferred from homology"/>
<sequence length="172" mass="19480">MAHLKTAVSKGDHTLGNPKAAKVLVEYGDYQCPHCGLAFPFINRLLDNYGDEILFVFRNFPLQESHPAAMMAALAAEAAGLQGKFWEMHDMIFEHQASLSADTLLHLAEKLQLDMQKFSQDWRSQELMSRVEGDFEGGLRSGVNGTPTFFLNGARYDHYNETYESLEQMMRD</sequence>
<dbReference type="InterPro" id="IPR036249">
    <property type="entry name" value="Thioredoxin-like_sf"/>
</dbReference>
<evidence type="ECO:0000313" key="4">
    <source>
        <dbReference type="Proteomes" id="UP000184420"/>
    </source>
</evidence>
<evidence type="ECO:0000256" key="1">
    <source>
        <dbReference type="ARBA" id="ARBA00005791"/>
    </source>
</evidence>
<dbReference type="RefSeq" id="WP_073080689.1">
    <property type="nucleotide sequence ID" value="NZ_FRBL01000004.1"/>
</dbReference>
<name>A0A1M7BXE8_9BACT</name>
<dbReference type="Pfam" id="PF13462">
    <property type="entry name" value="Thioredoxin_4"/>
    <property type="match status" value="1"/>
</dbReference>
<keyword evidence="4" id="KW-1185">Reference proteome</keyword>
<dbReference type="AlphaFoldDB" id="A0A1M7BXE8"/>
<evidence type="ECO:0000259" key="2">
    <source>
        <dbReference type="PROSITE" id="PS51352"/>
    </source>
</evidence>
<dbReference type="EMBL" id="FRBL01000004">
    <property type="protein sequence ID" value="SHL59634.1"/>
    <property type="molecule type" value="Genomic_DNA"/>
</dbReference>
<reference evidence="3 4" key="1">
    <citation type="submission" date="2016-11" db="EMBL/GenBank/DDBJ databases">
        <authorList>
            <person name="Jaros S."/>
            <person name="Januszkiewicz K."/>
            <person name="Wedrychowicz H."/>
        </authorList>
    </citation>
    <scope>NUCLEOTIDE SEQUENCE [LARGE SCALE GENOMIC DNA]</scope>
    <source>
        <strain evidence="3 4">DSM 27406</strain>
    </source>
</reference>
<evidence type="ECO:0000313" key="3">
    <source>
        <dbReference type="EMBL" id="SHL59634.1"/>
    </source>
</evidence>
<dbReference type="PANTHER" id="PTHR13887:SF55">
    <property type="entry name" value="SLR0313 PROTEIN"/>
    <property type="match status" value="1"/>
</dbReference>
<accession>A0A1M7BXE8</accession>
<protein>
    <submittedName>
        <fullName evidence="3">Thioredoxin</fullName>
    </submittedName>
</protein>